<sequence length="939" mass="106148">MKDEDSPHDLYIQLPLYSSSTSVYNAALVKLDAHTTDYSPSDSPFYQGQPLPQPVPLPQPQQPSNPSSSSSKDTSTAPTRDQSRDTSREPAARYTTYSRSQPNKKHKPSVQACDACAVRKVKCENQRPCTHCVVNRITCTTLRERKKSGPKNLHRRTLDCISYLNEVIEVNYNMSAKALPQAAEAAASSTSTAPAPATTAAEDKNSTRSLLQTSDSEVRPDTTTASPEPHDYKPTPYNMIENISLIAEEPVVHALLKPLTVQSLIRDHAKLINFLTLKFSANNGLHSEINLLTNHDDSIFLSTLLIVLTINMIIAEILIKLKKQKYKDFVSYPKKSLLFRNFKNFKNLCHFKCMEINTLIEKNFIVPPIIPQNNPKNINNINLNHINQYQIYYNLSLSCLHLCNYYHTLNLTNTLNSNSNLDNNYGNEAQEHHKLINLRKSITYYQLINIKTSDNTVIVQLHELYEILFCYERFYLIYSSNNYNINMFRNNDVIIQLSSKQMLQNKLDNNIDSSFESNILFDLIHILHQESEVDPNLLSKLSKQTNFNINPEYSPNSQLGTFLNVKQRILDLENTDPIFDIIKGILIFKLAIVSRMTFEESNDELFWLISYFTLHLANKDCDLVKVQMSNFQLLQPLLHLLRIALVENGIDGEPNPGAVNDPKFSLLIDYTDNLIKHFPFFNNINKLIRATKVFSTWFVNLDENRLKAEVFKKQTQTIHKLLSTESGINAPNIRVNSTGSSQVVTNQPSPDNDNDDNEFFAIVPKIQHGPRINNYSDRTGSKGSFSRSLSSAESDESSGASSVVSNSLEAEPHIHNQGLDVNSHMVFGSTPHDQNHIAHIGLNTVQPVPVPVMDAHGTMGEPYQESVPVELMPHAHPEQPHDKEYNSNSMSESTMNLYNLFNQISDDFTGDTSHLSMTNLFQFHGAGFTPHGTPRNPPN</sequence>
<dbReference type="CDD" id="cd00067">
    <property type="entry name" value="GAL4"/>
    <property type="match status" value="1"/>
</dbReference>
<gene>
    <name evidence="7" type="ORF">CANTADRAFT_19174</name>
</gene>
<dbReference type="Pfam" id="PF00172">
    <property type="entry name" value="Zn_clus"/>
    <property type="match status" value="1"/>
</dbReference>
<feature type="compositionally biased region" description="Polar residues" evidence="5">
    <location>
        <begin position="36"/>
        <end position="46"/>
    </location>
</feature>
<evidence type="ECO:0000313" key="7">
    <source>
        <dbReference type="EMBL" id="ODV81542.1"/>
    </source>
</evidence>
<dbReference type="RefSeq" id="XP_020066664.1">
    <property type="nucleotide sequence ID" value="XM_020206419.1"/>
</dbReference>
<dbReference type="SUPFAM" id="SSF57701">
    <property type="entry name" value="Zn2/Cys6 DNA-binding domain"/>
    <property type="match status" value="1"/>
</dbReference>
<feature type="compositionally biased region" description="Pro residues" evidence="5">
    <location>
        <begin position="51"/>
        <end position="63"/>
    </location>
</feature>
<dbReference type="PROSITE" id="PS00463">
    <property type="entry name" value="ZN2_CY6_FUNGAL_1"/>
    <property type="match status" value="1"/>
</dbReference>
<keyword evidence="1" id="KW-0862">Zinc</keyword>
<accession>A0A1E4SQ57</accession>
<feature type="compositionally biased region" description="Low complexity" evidence="5">
    <location>
        <begin position="187"/>
        <end position="200"/>
    </location>
</feature>
<dbReference type="Gene3D" id="4.10.240.10">
    <property type="entry name" value="Zn(2)-C6 fungal-type DNA-binding domain"/>
    <property type="match status" value="1"/>
</dbReference>
<dbReference type="PROSITE" id="PS50048">
    <property type="entry name" value="ZN2_CY6_FUNGAL_2"/>
    <property type="match status" value="1"/>
</dbReference>
<dbReference type="OrthoDB" id="2534600at2759"/>
<feature type="compositionally biased region" description="Polar residues" evidence="5">
    <location>
        <begin position="207"/>
        <end position="226"/>
    </location>
</feature>
<organism evidence="7 8">
    <name type="scientific">Suhomyces tanzawaensis NRRL Y-17324</name>
    <dbReference type="NCBI Taxonomy" id="984487"/>
    <lineage>
        <taxon>Eukaryota</taxon>
        <taxon>Fungi</taxon>
        <taxon>Dikarya</taxon>
        <taxon>Ascomycota</taxon>
        <taxon>Saccharomycotina</taxon>
        <taxon>Pichiomycetes</taxon>
        <taxon>Debaryomycetaceae</taxon>
        <taxon>Suhomyces</taxon>
    </lineage>
</organism>
<dbReference type="PANTHER" id="PTHR47663">
    <property type="entry name" value="XYLANOLYTIC TRANSCRIPTIONAL ACTIVATOR XLNR-RELATED"/>
    <property type="match status" value="1"/>
</dbReference>
<feature type="region of interest" description="Disordered" evidence="5">
    <location>
        <begin position="187"/>
        <end position="235"/>
    </location>
</feature>
<feature type="region of interest" description="Disordered" evidence="5">
    <location>
        <begin position="731"/>
        <end position="757"/>
    </location>
</feature>
<dbReference type="GO" id="GO:0000981">
    <property type="term" value="F:DNA-binding transcription factor activity, RNA polymerase II-specific"/>
    <property type="evidence" value="ECO:0007669"/>
    <property type="project" value="InterPro"/>
</dbReference>
<dbReference type="AlphaFoldDB" id="A0A1E4SQ57"/>
<keyword evidence="2" id="KW-0805">Transcription regulation</keyword>
<keyword evidence="8" id="KW-1185">Reference proteome</keyword>
<dbReference type="InterPro" id="IPR036864">
    <property type="entry name" value="Zn2-C6_fun-type_DNA-bd_sf"/>
</dbReference>
<evidence type="ECO:0000256" key="2">
    <source>
        <dbReference type="ARBA" id="ARBA00023015"/>
    </source>
</evidence>
<name>A0A1E4SQ57_9ASCO</name>
<evidence type="ECO:0000256" key="5">
    <source>
        <dbReference type="SAM" id="MobiDB-lite"/>
    </source>
</evidence>
<evidence type="ECO:0000256" key="3">
    <source>
        <dbReference type="ARBA" id="ARBA00023125"/>
    </source>
</evidence>
<feature type="compositionally biased region" description="Low complexity" evidence="5">
    <location>
        <begin position="781"/>
        <end position="806"/>
    </location>
</feature>
<feature type="compositionally biased region" description="Basic and acidic residues" evidence="5">
    <location>
        <begin position="81"/>
        <end position="91"/>
    </location>
</feature>
<dbReference type="GO" id="GO:0008270">
    <property type="term" value="F:zinc ion binding"/>
    <property type="evidence" value="ECO:0007669"/>
    <property type="project" value="InterPro"/>
</dbReference>
<keyword evidence="3" id="KW-0238">DNA-binding</keyword>
<feature type="region of interest" description="Disordered" evidence="5">
    <location>
        <begin position="35"/>
        <end position="110"/>
    </location>
</feature>
<feature type="compositionally biased region" description="Polar residues" evidence="5">
    <location>
        <begin position="731"/>
        <end position="750"/>
    </location>
</feature>
<dbReference type="PANTHER" id="PTHR47663:SF1">
    <property type="entry name" value="XYLANOLYTIC TRANSCRIPTIONAL ACTIVATOR XLNR-RELATED"/>
    <property type="match status" value="1"/>
</dbReference>
<reference evidence="8" key="1">
    <citation type="submission" date="2016-05" db="EMBL/GenBank/DDBJ databases">
        <title>Comparative genomics of biotechnologically important yeasts.</title>
        <authorList>
            <consortium name="DOE Joint Genome Institute"/>
            <person name="Riley R."/>
            <person name="Haridas S."/>
            <person name="Wolfe K.H."/>
            <person name="Lopes M.R."/>
            <person name="Hittinger C.T."/>
            <person name="Goker M."/>
            <person name="Salamov A."/>
            <person name="Wisecaver J."/>
            <person name="Long T.M."/>
            <person name="Aerts A.L."/>
            <person name="Barry K."/>
            <person name="Choi C."/>
            <person name="Clum A."/>
            <person name="Coughlan A.Y."/>
            <person name="Deshpande S."/>
            <person name="Douglass A.P."/>
            <person name="Hanson S.J."/>
            <person name="Klenk H.-P."/>
            <person name="Labutti K."/>
            <person name="Lapidus A."/>
            <person name="Lindquist E."/>
            <person name="Lipzen A."/>
            <person name="Meier-Kolthoff J.P."/>
            <person name="Ohm R.A."/>
            <person name="Otillar R.P."/>
            <person name="Pangilinan J."/>
            <person name="Peng Y."/>
            <person name="Rokas A."/>
            <person name="Rosa C.A."/>
            <person name="Scheuner C."/>
            <person name="Sibirny A.A."/>
            <person name="Slot J.C."/>
            <person name="Stielow J.B."/>
            <person name="Sun H."/>
            <person name="Kurtzman C.P."/>
            <person name="Blackwell M."/>
            <person name="Grigoriev I.V."/>
            <person name="Jeffries T.W."/>
        </authorList>
    </citation>
    <scope>NUCLEOTIDE SEQUENCE [LARGE SCALE GENOMIC DNA]</scope>
    <source>
        <strain evidence="8">NRRL Y-17324</strain>
    </source>
</reference>
<dbReference type="EMBL" id="KV453909">
    <property type="protein sequence ID" value="ODV81542.1"/>
    <property type="molecule type" value="Genomic_DNA"/>
</dbReference>
<feature type="region of interest" description="Disordered" evidence="5">
    <location>
        <begin position="770"/>
        <end position="806"/>
    </location>
</feature>
<evidence type="ECO:0000256" key="1">
    <source>
        <dbReference type="ARBA" id="ARBA00022833"/>
    </source>
</evidence>
<evidence type="ECO:0000256" key="4">
    <source>
        <dbReference type="ARBA" id="ARBA00023163"/>
    </source>
</evidence>
<feature type="domain" description="Zn(2)-C6 fungal-type" evidence="6">
    <location>
        <begin position="112"/>
        <end position="141"/>
    </location>
</feature>
<dbReference type="GeneID" id="30980556"/>
<evidence type="ECO:0000259" key="6">
    <source>
        <dbReference type="PROSITE" id="PS50048"/>
    </source>
</evidence>
<dbReference type="Proteomes" id="UP000094285">
    <property type="component" value="Unassembled WGS sequence"/>
</dbReference>
<dbReference type="SMART" id="SM00066">
    <property type="entry name" value="GAL4"/>
    <property type="match status" value="1"/>
</dbReference>
<dbReference type="InterPro" id="IPR051439">
    <property type="entry name" value="XlnR/Xlr1"/>
</dbReference>
<protein>
    <recommendedName>
        <fullName evidence="6">Zn(2)-C6 fungal-type domain-containing protein</fullName>
    </recommendedName>
</protein>
<evidence type="ECO:0000313" key="8">
    <source>
        <dbReference type="Proteomes" id="UP000094285"/>
    </source>
</evidence>
<dbReference type="GO" id="GO:0003677">
    <property type="term" value="F:DNA binding"/>
    <property type="evidence" value="ECO:0007669"/>
    <property type="project" value="UniProtKB-KW"/>
</dbReference>
<keyword evidence="4" id="KW-0804">Transcription</keyword>
<proteinExistence type="predicted"/>
<dbReference type="InterPro" id="IPR001138">
    <property type="entry name" value="Zn2Cys6_DnaBD"/>
</dbReference>
<dbReference type="STRING" id="984487.A0A1E4SQ57"/>